<sequence>SGIILEKVFETQASVRSLIVGMRPSVSLPLLLSVSTAANAIPLLDRLLHLRDAKPPKNYSVVNVEGSPATDSPTVVTVTQSPVQVTVTQRITDPVSDPSSAVQTSTSSTLIIVNVDATTVGASTTVTVYPALTPTPPESSPLPPATTSTTPPPAPPEPTSAVPEPPSEPTSDAPGSPQPTISPTSISAPSSFPDLSQGMAPSSSPPVAVPPPSTETSPVPSVSPPAPASSSTLAVEPPPLPSSTETQVVPSSSWWAPIVSSTVIALPPPSTETWAPPSEPASTPVEPSTVIVAPPPLTVTPITPSYTAPPEQGSSASTVNTTSSLTSSMTSSLSTPLASTTESGIPPTPTQVYETTSRTTWEQTPSSLIQPSTFVTSVVSVTAPSPVPTSQSYDDGHWNPSKYPEWTGIASATPRYRR</sequence>
<feature type="compositionally biased region" description="Low complexity" evidence="1">
    <location>
        <begin position="169"/>
        <end position="193"/>
    </location>
</feature>
<accession>A0AAD9HBX6</accession>
<evidence type="ECO:0000313" key="2">
    <source>
        <dbReference type="EMBL" id="KAK2025129.1"/>
    </source>
</evidence>
<feature type="compositionally biased region" description="Pro residues" evidence="1">
    <location>
        <begin position="203"/>
        <end position="213"/>
    </location>
</feature>
<proteinExistence type="predicted"/>
<feature type="compositionally biased region" description="Pro residues" evidence="1">
    <location>
        <begin position="133"/>
        <end position="168"/>
    </location>
</feature>
<dbReference type="EMBL" id="MU842945">
    <property type="protein sequence ID" value="KAK2025129.1"/>
    <property type="molecule type" value="Genomic_DNA"/>
</dbReference>
<gene>
    <name evidence="2" type="ORF">LX32DRAFT_597377</name>
</gene>
<evidence type="ECO:0000313" key="3">
    <source>
        <dbReference type="Proteomes" id="UP001232148"/>
    </source>
</evidence>
<feature type="compositionally biased region" description="Polar residues" evidence="1">
    <location>
        <begin position="350"/>
        <end position="369"/>
    </location>
</feature>
<dbReference type="Proteomes" id="UP001232148">
    <property type="component" value="Unassembled WGS sequence"/>
</dbReference>
<name>A0AAD9HBX6_9PEZI</name>
<feature type="region of interest" description="Disordered" evidence="1">
    <location>
        <begin position="131"/>
        <end position="252"/>
    </location>
</feature>
<feature type="non-terminal residue" evidence="2">
    <location>
        <position position="1"/>
    </location>
</feature>
<feature type="region of interest" description="Disordered" evidence="1">
    <location>
        <begin position="385"/>
        <end position="418"/>
    </location>
</feature>
<feature type="compositionally biased region" description="Low complexity" evidence="1">
    <location>
        <begin position="314"/>
        <end position="343"/>
    </location>
</feature>
<protein>
    <submittedName>
        <fullName evidence="2">Uncharacterized protein</fullName>
    </submittedName>
</protein>
<keyword evidence="3" id="KW-1185">Reference proteome</keyword>
<evidence type="ECO:0000256" key="1">
    <source>
        <dbReference type="SAM" id="MobiDB-lite"/>
    </source>
</evidence>
<organism evidence="2 3">
    <name type="scientific">Colletotrichum zoysiae</name>
    <dbReference type="NCBI Taxonomy" id="1216348"/>
    <lineage>
        <taxon>Eukaryota</taxon>
        <taxon>Fungi</taxon>
        <taxon>Dikarya</taxon>
        <taxon>Ascomycota</taxon>
        <taxon>Pezizomycotina</taxon>
        <taxon>Sordariomycetes</taxon>
        <taxon>Hypocreomycetidae</taxon>
        <taxon>Glomerellales</taxon>
        <taxon>Glomerellaceae</taxon>
        <taxon>Colletotrichum</taxon>
        <taxon>Colletotrichum graminicola species complex</taxon>
    </lineage>
</organism>
<dbReference type="AlphaFoldDB" id="A0AAD9HBX6"/>
<feature type="region of interest" description="Disordered" evidence="1">
    <location>
        <begin position="266"/>
        <end position="369"/>
    </location>
</feature>
<comment type="caution">
    <text evidence="2">The sequence shown here is derived from an EMBL/GenBank/DDBJ whole genome shotgun (WGS) entry which is preliminary data.</text>
</comment>
<feature type="compositionally biased region" description="Polar residues" evidence="1">
    <location>
        <begin position="242"/>
        <end position="252"/>
    </location>
</feature>
<reference evidence="2" key="1">
    <citation type="submission" date="2021-06" db="EMBL/GenBank/DDBJ databases">
        <title>Comparative genomics, transcriptomics and evolutionary studies reveal genomic signatures of adaptation to plant cell wall in hemibiotrophic fungi.</title>
        <authorList>
            <consortium name="DOE Joint Genome Institute"/>
            <person name="Baroncelli R."/>
            <person name="Diaz J.F."/>
            <person name="Benocci T."/>
            <person name="Peng M."/>
            <person name="Battaglia E."/>
            <person name="Haridas S."/>
            <person name="Andreopoulos W."/>
            <person name="Labutti K."/>
            <person name="Pangilinan J."/>
            <person name="Floch G.L."/>
            <person name="Makela M.R."/>
            <person name="Henrissat B."/>
            <person name="Grigoriev I.V."/>
            <person name="Crouch J.A."/>
            <person name="De Vries R.P."/>
            <person name="Sukno S.A."/>
            <person name="Thon M.R."/>
        </authorList>
    </citation>
    <scope>NUCLEOTIDE SEQUENCE</scope>
    <source>
        <strain evidence="2">MAFF235873</strain>
    </source>
</reference>